<dbReference type="PANTHER" id="PTHR45750">
    <property type="entry name" value="GH11602P"/>
    <property type="match status" value="1"/>
</dbReference>
<keyword evidence="1" id="KW-0808">Transferase</keyword>
<dbReference type="PRINTS" id="PR00503">
    <property type="entry name" value="BROMODOMAIN"/>
</dbReference>
<dbReference type="SUPFAM" id="SSF55729">
    <property type="entry name" value="Acyl-CoA N-acyltransferases (Nat)"/>
    <property type="match status" value="1"/>
</dbReference>
<keyword evidence="8" id="KW-1185">Reference proteome</keyword>
<dbReference type="Gene3D" id="1.20.920.10">
    <property type="entry name" value="Bromodomain-like"/>
    <property type="match status" value="1"/>
</dbReference>
<dbReference type="InterPro" id="IPR001487">
    <property type="entry name" value="Bromodomain"/>
</dbReference>
<feature type="compositionally biased region" description="Polar residues" evidence="5">
    <location>
        <begin position="7"/>
        <end position="29"/>
    </location>
</feature>
<dbReference type="PANTHER" id="PTHR45750:SF3">
    <property type="entry name" value="HISTONE ACETYLTRANSFERASE"/>
    <property type="match status" value="1"/>
</dbReference>
<evidence type="ECO:0000313" key="8">
    <source>
        <dbReference type="Proteomes" id="UP001162162"/>
    </source>
</evidence>
<dbReference type="CDD" id="cd05509">
    <property type="entry name" value="Bromo_gcn5_like"/>
    <property type="match status" value="1"/>
</dbReference>
<evidence type="ECO:0000259" key="6">
    <source>
        <dbReference type="PROSITE" id="PS50014"/>
    </source>
</evidence>
<dbReference type="InterPro" id="IPR036427">
    <property type="entry name" value="Bromodomain-like_sf"/>
</dbReference>
<feature type="region of interest" description="Disordered" evidence="5">
    <location>
        <begin position="1"/>
        <end position="29"/>
    </location>
</feature>
<dbReference type="GO" id="GO:0140672">
    <property type="term" value="C:ATAC complex"/>
    <property type="evidence" value="ECO:0007669"/>
    <property type="project" value="TreeGrafter"/>
</dbReference>
<dbReference type="GO" id="GO:0045944">
    <property type="term" value="P:positive regulation of transcription by RNA polymerase II"/>
    <property type="evidence" value="ECO:0007669"/>
    <property type="project" value="TreeGrafter"/>
</dbReference>
<dbReference type="Pfam" id="PF06466">
    <property type="entry name" value="PCAF_N"/>
    <property type="match status" value="1"/>
</dbReference>
<keyword evidence="2 4" id="KW-0103">Bromodomain</keyword>
<sequence length="740" mass="86461">MSEQRSETINTSSTSTAEHPNQEQQTEQYASHLSTLQKIQQKKQAVLAFPFIKKLLKLAVYSKCQADKCDCIGWKKTDSSLVNPTFTDPCRCEHLLETHISHLKEKPEQEINRILGMAVDVDNMYVPMNREENPETKRVYLYLFKLLRKCVLTLDTPIVEGPLGQPPFEKPCIHKAVTNFLVYKFSHVGQQELKTMYELAKILIHCLNTWDFPSPSSQKHIVSQEEATAYKIEYTRWLIFCHVPTFCDSLQHFDTTMIFGRTLLRAMFKYIRKQIMDQFHRERDSMPQERRILLLTNFPTFLNQLDEEIYAANSPIWDPDFKPHSIQFQTLLDANRLKGKTVRSSETPVREAKRKKLLQDEQFEDLPQETVAEIIATIDDPNYMTGPDMVFSESAPPTDEAPKLEEKRNVIQLHVVGNSLTEPVTKQTMLWLIGLQNVFSHQLPRMPIEYITQLLFDPKHRTIALIKENRPIGGICFRPFQTQGFTEIVFCAVTSREQIKGGFCTFLTFADQNAIGYFERQGFSKDIKLNRPIYQGYIKDYEGATLMHCELNPKIIYTEFTSIVRRQKKFVKQLIYQQQRTVSKVNPGLTFFKEGVRNIPIESIPGIEETGWKPASRTTRGQQLEESQDTDILAGMLKKCFKCGTFVKNHEDSWPFRQPVDKNVVVDYYDHIKYPMDLKTMTERLKARYYVSRRLFIADMMRIFTNCKIYNLPETEYYKCAEHLQQYFQTKMKELGLWDK</sequence>
<gene>
    <name evidence="7" type="ORF">NQ318_017808</name>
</gene>
<name>A0AAV8YHY9_9CUCU</name>
<protein>
    <recommendedName>
        <fullName evidence="6">Bromo domain-containing protein</fullName>
    </recommendedName>
</protein>
<reference evidence="7" key="1">
    <citation type="journal article" date="2023" name="Insect Mol. Biol.">
        <title>Genome sequencing provides insights into the evolution of gene families encoding plant cell wall-degrading enzymes in longhorned beetles.</title>
        <authorList>
            <person name="Shin N.R."/>
            <person name="Okamura Y."/>
            <person name="Kirsch R."/>
            <person name="Pauchet Y."/>
        </authorList>
    </citation>
    <scope>NUCLEOTIDE SEQUENCE</scope>
    <source>
        <strain evidence="7">AMC_N1</strain>
    </source>
</reference>
<dbReference type="GO" id="GO:0010484">
    <property type="term" value="F:histone H3 acetyltransferase activity"/>
    <property type="evidence" value="ECO:0007669"/>
    <property type="project" value="TreeGrafter"/>
</dbReference>
<dbReference type="PROSITE" id="PS00633">
    <property type="entry name" value="BROMODOMAIN_1"/>
    <property type="match status" value="1"/>
</dbReference>
<evidence type="ECO:0000256" key="5">
    <source>
        <dbReference type="SAM" id="MobiDB-lite"/>
    </source>
</evidence>
<dbReference type="Gene3D" id="3.40.630.30">
    <property type="match status" value="1"/>
</dbReference>
<accession>A0AAV8YHY9</accession>
<comment type="caution">
    <text evidence="7">The sequence shown here is derived from an EMBL/GenBank/DDBJ whole genome shotgun (WGS) entry which is preliminary data.</text>
</comment>
<evidence type="ECO:0000313" key="7">
    <source>
        <dbReference type="EMBL" id="KAJ8950083.1"/>
    </source>
</evidence>
<dbReference type="InterPro" id="IPR009464">
    <property type="entry name" value="PCAF_N"/>
</dbReference>
<evidence type="ECO:0000256" key="3">
    <source>
        <dbReference type="ARBA" id="ARBA00023315"/>
    </source>
</evidence>
<dbReference type="InterPro" id="IPR018359">
    <property type="entry name" value="Bromodomain_CS"/>
</dbReference>
<organism evidence="7 8">
    <name type="scientific">Aromia moschata</name>
    <dbReference type="NCBI Taxonomy" id="1265417"/>
    <lineage>
        <taxon>Eukaryota</taxon>
        <taxon>Metazoa</taxon>
        <taxon>Ecdysozoa</taxon>
        <taxon>Arthropoda</taxon>
        <taxon>Hexapoda</taxon>
        <taxon>Insecta</taxon>
        <taxon>Pterygota</taxon>
        <taxon>Neoptera</taxon>
        <taxon>Endopterygota</taxon>
        <taxon>Coleoptera</taxon>
        <taxon>Polyphaga</taxon>
        <taxon>Cucujiformia</taxon>
        <taxon>Chrysomeloidea</taxon>
        <taxon>Cerambycidae</taxon>
        <taxon>Cerambycinae</taxon>
        <taxon>Callichromatini</taxon>
        <taxon>Aromia</taxon>
    </lineage>
</organism>
<dbReference type="Proteomes" id="UP001162162">
    <property type="component" value="Unassembled WGS sequence"/>
</dbReference>
<dbReference type="PROSITE" id="PS50014">
    <property type="entry name" value="BROMODOMAIN_2"/>
    <property type="match status" value="1"/>
</dbReference>
<evidence type="ECO:0000256" key="2">
    <source>
        <dbReference type="ARBA" id="ARBA00023117"/>
    </source>
</evidence>
<dbReference type="Pfam" id="PF00439">
    <property type="entry name" value="Bromodomain"/>
    <property type="match status" value="1"/>
</dbReference>
<dbReference type="InterPro" id="IPR016181">
    <property type="entry name" value="Acyl_CoA_acyltransferase"/>
</dbReference>
<proteinExistence type="predicted"/>
<evidence type="ECO:0000256" key="4">
    <source>
        <dbReference type="PROSITE-ProRule" id="PRU00035"/>
    </source>
</evidence>
<dbReference type="EMBL" id="JAPWTK010000105">
    <property type="protein sequence ID" value="KAJ8950083.1"/>
    <property type="molecule type" value="Genomic_DNA"/>
</dbReference>
<keyword evidence="3" id="KW-0012">Acyltransferase</keyword>
<dbReference type="GO" id="GO:0005634">
    <property type="term" value="C:nucleus"/>
    <property type="evidence" value="ECO:0007669"/>
    <property type="project" value="InterPro"/>
</dbReference>
<feature type="domain" description="Bromo" evidence="6">
    <location>
        <begin position="648"/>
        <end position="718"/>
    </location>
</feature>
<dbReference type="SMART" id="SM00297">
    <property type="entry name" value="BROMO"/>
    <property type="match status" value="1"/>
</dbReference>
<evidence type="ECO:0000256" key="1">
    <source>
        <dbReference type="ARBA" id="ARBA00022679"/>
    </source>
</evidence>
<dbReference type="AlphaFoldDB" id="A0AAV8YHY9"/>
<dbReference type="SUPFAM" id="SSF47370">
    <property type="entry name" value="Bromodomain"/>
    <property type="match status" value="1"/>
</dbReference>
<dbReference type="InterPro" id="IPR037800">
    <property type="entry name" value="GCN5"/>
</dbReference>